<dbReference type="RefSeq" id="WP_169665301.1">
    <property type="nucleotide sequence ID" value="NZ_CP076132.1"/>
</dbReference>
<keyword evidence="2" id="KW-1185">Reference proteome</keyword>
<evidence type="ECO:0000313" key="1">
    <source>
        <dbReference type="EMBL" id="QWG03866.1"/>
    </source>
</evidence>
<sequence length="119" mass="13237">MRISIIAIVITLGLISCSRKNFNQTNTGSDRFTQFIEKTDFHQLVGDVPNIYLVLNIDSSGLLSLSDVKGVIPPNSLDSSYLEKTKLRLSEQQIYVGDTKLLNDTISNTKISLPIKTSY</sequence>
<evidence type="ECO:0000313" key="2">
    <source>
        <dbReference type="Proteomes" id="UP000678679"/>
    </source>
</evidence>
<reference evidence="1 2" key="1">
    <citation type="submission" date="2021-05" db="EMBL/GenBank/DDBJ databases">
        <title>Comparative genomic studies on the polysaccharide-degrading batcterial strains of the Flammeovirga genus.</title>
        <authorList>
            <person name="Zewei F."/>
            <person name="Zheng Z."/>
            <person name="Yu L."/>
            <person name="Ruyue G."/>
            <person name="Yanhong M."/>
            <person name="Yuanyuan C."/>
            <person name="Jingyan G."/>
            <person name="Wenjun H."/>
        </authorList>
    </citation>
    <scope>NUCLEOTIDE SEQUENCE [LARGE SCALE GENOMIC DNA]</scope>
    <source>
        <strain evidence="1 2">NBRC:100898</strain>
    </source>
</reference>
<name>A0AAX1NBP3_9BACT</name>
<dbReference type="AlphaFoldDB" id="A0AAX1NBP3"/>
<protein>
    <submittedName>
        <fullName evidence="1">Uncharacterized protein</fullName>
    </submittedName>
</protein>
<dbReference type="PROSITE" id="PS51257">
    <property type="entry name" value="PROKAR_LIPOPROTEIN"/>
    <property type="match status" value="1"/>
</dbReference>
<proteinExistence type="predicted"/>
<organism evidence="1 2">
    <name type="scientific">Flammeovirga yaeyamensis</name>
    <dbReference type="NCBI Taxonomy" id="367791"/>
    <lineage>
        <taxon>Bacteria</taxon>
        <taxon>Pseudomonadati</taxon>
        <taxon>Bacteroidota</taxon>
        <taxon>Cytophagia</taxon>
        <taxon>Cytophagales</taxon>
        <taxon>Flammeovirgaceae</taxon>
        <taxon>Flammeovirga</taxon>
    </lineage>
</organism>
<dbReference type="KEGG" id="fya:KMW28_09900"/>
<dbReference type="Proteomes" id="UP000678679">
    <property type="component" value="Chromosome 1"/>
</dbReference>
<accession>A0AAX1NBP3</accession>
<gene>
    <name evidence="1" type="ORF">KMW28_09900</name>
</gene>
<dbReference type="EMBL" id="CP076132">
    <property type="protein sequence ID" value="QWG03866.1"/>
    <property type="molecule type" value="Genomic_DNA"/>
</dbReference>